<name>A0A6J7WU83_9CAUD</name>
<gene>
    <name evidence="1" type="ORF">UFOVP240_136</name>
</gene>
<dbReference type="Gene3D" id="2.60.120.620">
    <property type="entry name" value="q2cbj1_9rhob like domain"/>
    <property type="match status" value="1"/>
</dbReference>
<dbReference type="SUPFAM" id="SSF51197">
    <property type="entry name" value="Clavaminate synthase-like"/>
    <property type="match status" value="1"/>
</dbReference>
<dbReference type="Pfam" id="PF13759">
    <property type="entry name" value="2OG-FeII_Oxy_5"/>
    <property type="match status" value="1"/>
</dbReference>
<dbReference type="NCBIfam" id="TIGR02466">
    <property type="entry name" value="TIGR02466 family protein"/>
    <property type="match status" value="1"/>
</dbReference>
<evidence type="ECO:0000313" key="1">
    <source>
        <dbReference type="EMBL" id="CAB5221330.1"/>
    </source>
</evidence>
<proteinExistence type="predicted"/>
<dbReference type="EMBL" id="LR798293">
    <property type="protein sequence ID" value="CAB5221330.1"/>
    <property type="molecule type" value="Genomic_DNA"/>
</dbReference>
<reference evidence="1" key="1">
    <citation type="submission" date="2020-05" db="EMBL/GenBank/DDBJ databases">
        <authorList>
            <person name="Chiriac C."/>
            <person name="Salcher M."/>
            <person name="Ghai R."/>
            <person name="Kavagutti S V."/>
        </authorList>
    </citation>
    <scope>NUCLEOTIDE SEQUENCE</scope>
</reference>
<organism evidence="1">
    <name type="scientific">uncultured Caudovirales phage</name>
    <dbReference type="NCBI Taxonomy" id="2100421"/>
    <lineage>
        <taxon>Viruses</taxon>
        <taxon>Duplodnaviria</taxon>
        <taxon>Heunggongvirae</taxon>
        <taxon>Uroviricota</taxon>
        <taxon>Caudoviricetes</taxon>
        <taxon>Peduoviridae</taxon>
        <taxon>Maltschvirus</taxon>
        <taxon>Maltschvirus maltsch</taxon>
    </lineage>
</organism>
<accession>A0A6J7WU83</accession>
<protein>
    <submittedName>
        <fullName evidence="1">Uncharacterized protein</fullName>
    </submittedName>
</protein>
<sequence>MIEKIYSVRATPIVVYKTTEKISGEEFVDILSMEYQEPHYDPVNDAENFHRISQDPFILEHPSLASIKDTCITYLNKYVKEVLNITDEFVITNSWIIRCPADSKHHLHTHPNSIFSAVYYIHADEQSSDMVFHYDTTYDTNYKFTYNCSEPNQYNSGKLTIKPKTGDFLIFPSYLKHNVTANKSQNERIILSFNSFLTGTVGTSQGKSYLNLDTKNAEH</sequence>
<dbReference type="InterPro" id="IPR012668">
    <property type="entry name" value="CHP02466"/>
</dbReference>